<dbReference type="Proteomes" id="UP001497623">
    <property type="component" value="Unassembled WGS sequence"/>
</dbReference>
<sequence length="458" mass="49406">MAGLCGCWKLSSQGHCDGCGYKVLLRGALNPGAPFKKPIKKEHDKPTTSQPTSLTAAEDRDRRDWGFGTLTRKKHHHHHGHPDKFSTIDTAASIRPQQPQPSPSQHRRHSHPFHLLGDAPKSKQEQQQQQQQQSHSLQRNKPYSLPQSSAYNIPITKPPPPTGEEGAVRSSQESVAGVPPGLTQWPLGGTSQWAARTSTEWAARTSNVQQQWPYAAPSPWTTTWPGMNVVPGAVPMGGGDALAAASNSSYLAEHQRRAGGGGGLPAASFPHHMLLSTMQPPKELLPPPPRLPPGPPPPLPVVPRTPLDAALQDMALVPPLSPLGGHTPPFDLNSFLPPPSPRQLGSTTDYFLSGGSMSSFMPASLNLQVRYHALSLARATSRSHSDLREVSPTSSADTSPKSGSGNGGSRPNSMYQSFTLPPPPPPPKQRRLTVRKPQEHESNRSQPAIGLKQTQKTR</sequence>
<protein>
    <submittedName>
        <fullName evidence="2">Uncharacterized protein</fullName>
    </submittedName>
</protein>
<feature type="compositionally biased region" description="Low complexity" evidence="1">
    <location>
        <begin position="399"/>
        <end position="413"/>
    </location>
</feature>
<name>A0AAV2QL09_MEGNR</name>
<comment type="caution">
    <text evidence="2">The sequence shown here is derived from an EMBL/GenBank/DDBJ whole genome shotgun (WGS) entry which is preliminary data.</text>
</comment>
<gene>
    <name evidence="2" type="ORF">MNOR_LOCUS14300</name>
</gene>
<accession>A0AAV2QL09</accession>
<feature type="region of interest" description="Disordered" evidence="1">
    <location>
        <begin position="35"/>
        <end position="63"/>
    </location>
</feature>
<evidence type="ECO:0000256" key="1">
    <source>
        <dbReference type="SAM" id="MobiDB-lite"/>
    </source>
</evidence>
<keyword evidence="3" id="KW-1185">Reference proteome</keyword>
<organism evidence="2 3">
    <name type="scientific">Meganyctiphanes norvegica</name>
    <name type="common">Northern krill</name>
    <name type="synonym">Thysanopoda norvegica</name>
    <dbReference type="NCBI Taxonomy" id="48144"/>
    <lineage>
        <taxon>Eukaryota</taxon>
        <taxon>Metazoa</taxon>
        <taxon>Ecdysozoa</taxon>
        <taxon>Arthropoda</taxon>
        <taxon>Crustacea</taxon>
        <taxon>Multicrustacea</taxon>
        <taxon>Malacostraca</taxon>
        <taxon>Eumalacostraca</taxon>
        <taxon>Eucarida</taxon>
        <taxon>Euphausiacea</taxon>
        <taxon>Euphausiidae</taxon>
        <taxon>Meganyctiphanes</taxon>
    </lineage>
</organism>
<dbReference type="AlphaFoldDB" id="A0AAV2QL09"/>
<proteinExistence type="predicted"/>
<feature type="compositionally biased region" description="Polar residues" evidence="1">
    <location>
        <begin position="134"/>
        <end position="151"/>
    </location>
</feature>
<evidence type="ECO:0000313" key="2">
    <source>
        <dbReference type="EMBL" id="CAL4091292.1"/>
    </source>
</evidence>
<reference evidence="2 3" key="1">
    <citation type="submission" date="2024-05" db="EMBL/GenBank/DDBJ databases">
        <authorList>
            <person name="Wallberg A."/>
        </authorList>
    </citation>
    <scope>NUCLEOTIDE SEQUENCE [LARGE SCALE GENOMIC DNA]</scope>
</reference>
<dbReference type="EMBL" id="CAXKWB010008507">
    <property type="protein sequence ID" value="CAL4091292.1"/>
    <property type="molecule type" value="Genomic_DNA"/>
</dbReference>
<feature type="region of interest" description="Disordered" evidence="1">
    <location>
        <begin position="94"/>
        <end position="186"/>
    </location>
</feature>
<feature type="region of interest" description="Disordered" evidence="1">
    <location>
        <begin position="379"/>
        <end position="458"/>
    </location>
</feature>
<feature type="non-terminal residue" evidence="2">
    <location>
        <position position="458"/>
    </location>
</feature>
<evidence type="ECO:0000313" key="3">
    <source>
        <dbReference type="Proteomes" id="UP001497623"/>
    </source>
</evidence>